<dbReference type="UniPathway" id="UPA00241">
    <property type="reaction ID" value="UER00352"/>
</dbReference>
<comment type="pathway">
    <text evidence="4 16">Cofactor biosynthesis; coenzyme A biosynthesis; CoA from (R)-pantothenate: step 1/5.</text>
</comment>
<keyword evidence="7 16" id="KW-0963">Cytoplasm</keyword>
<comment type="catalytic activity">
    <reaction evidence="1 16">
        <text>(R)-pantothenate + ATP = (R)-4'-phosphopantothenate + ADP + H(+)</text>
        <dbReference type="Rhea" id="RHEA:16373"/>
        <dbReference type="ChEBI" id="CHEBI:10986"/>
        <dbReference type="ChEBI" id="CHEBI:15378"/>
        <dbReference type="ChEBI" id="CHEBI:29032"/>
        <dbReference type="ChEBI" id="CHEBI:30616"/>
        <dbReference type="ChEBI" id="CHEBI:456216"/>
        <dbReference type="EC" id="2.7.1.33"/>
    </reaction>
</comment>
<feature type="binding site" evidence="16">
    <location>
        <begin position="6"/>
        <end position="13"/>
    </location>
    <ligand>
        <name>ATP</name>
        <dbReference type="ChEBI" id="CHEBI:30616"/>
    </ligand>
</feature>
<proteinExistence type="inferred from homology"/>
<dbReference type="RefSeq" id="WP_039122994.1">
    <property type="nucleotide sequence ID" value="NZ_CP010427.1"/>
</dbReference>
<dbReference type="OrthoDB" id="9781305at2"/>
<dbReference type="InterPro" id="IPR004619">
    <property type="entry name" value="Type_III_PanK"/>
</dbReference>
<keyword evidence="8 16" id="KW-0808">Transferase</keyword>
<feature type="binding site" evidence="16">
    <location>
        <position position="131"/>
    </location>
    <ligand>
        <name>K(+)</name>
        <dbReference type="ChEBI" id="CHEBI:29103"/>
    </ligand>
</feature>
<dbReference type="EMBL" id="CP010427">
    <property type="protein sequence ID" value="AJC48226.1"/>
    <property type="molecule type" value="Genomic_DNA"/>
</dbReference>
<dbReference type="SUPFAM" id="SSF53067">
    <property type="entry name" value="Actin-like ATPase domain"/>
    <property type="match status" value="2"/>
</dbReference>
<keyword evidence="13 16" id="KW-0173">Coenzyme A biosynthesis</keyword>
<accession>A0A0A8E7U7</accession>
<dbReference type="HOGENOM" id="CLU_066627_1_1_6"/>
<evidence type="ECO:0000256" key="10">
    <source>
        <dbReference type="ARBA" id="ARBA00022777"/>
    </source>
</evidence>
<reference evidence="17 18" key="1">
    <citation type="submission" date="2014-12" db="EMBL/GenBank/DDBJ databases">
        <title>Complete genome sequence of Francisella guanzhouensis strain 08HL01032 isolated from air-conditioning system in China.</title>
        <authorList>
            <person name="Svensson D."/>
            <person name="Ohrman C."/>
            <person name="Backman S."/>
            <person name="Karlsson E."/>
            <person name="Nilsson E."/>
            <person name="Bystrom M."/>
            <person name="Larkeryd A."/>
            <person name="Stenberg P."/>
            <person name="Scholtz H.C."/>
            <person name="Forsman M."/>
            <person name="Sjodin A."/>
        </authorList>
    </citation>
    <scope>NUCLEOTIDE SEQUENCE [LARGE SCALE GENOMIC DNA]</scope>
    <source>
        <strain evidence="17 18">08HL01032</strain>
    </source>
</reference>
<comment type="subunit">
    <text evidence="5 16">Homodimer.</text>
</comment>
<dbReference type="GO" id="GO:0005524">
    <property type="term" value="F:ATP binding"/>
    <property type="evidence" value="ECO:0007669"/>
    <property type="project" value="UniProtKB-UniRule"/>
</dbReference>
<dbReference type="NCBIfam" id="TIGR00671">
    <property type="entry name" value="baf"/>
    <property type="match status" value="1"/>
</dbReference>
<comment type="cofactor">
    <cofactor evidence="2">
        <name>K(+)</name>
        <dbReference type="ChEBI" id="CHEBI:29103"/>
    </cofactor>
</comment>
<evidence type="ECO:0000256" key="8">
    <source>
        <dbReference type="ARBA" id="ARBA00022679"/>
    </source>
</evidence>
<comment type="subcellular location">
    <subcellularLocation>
        <location evidence="3 16">Cytoplasm</location>
    </subcellularLocation>
</comment>
<dbReference type="Proteomes" id="UP000031104">
    <property type="component" value="Chromosome"/>
</dbReference>
<keyword evidence="9 16" id="KW-0547">Nucleotide-binding</keyword>
<evidence type="ECO:0000256" key="6">
    <source>
        <dbReference type="ARBA" id="ARBA00012102"/>
    </source>
</evidence>
<keyword evidence="18" id="KW-1185">Reference proteome</keyword>
<evidence type="ECO:0000313" key="17">
    <source>
        <dbReference type="EMBL" id="AJC48226.1"/>
    </source>
</evidence>
<evidence type="ECO:0000256" key="14">
    <source>
        <dbReference type="ARBA" id="ARBA00038036"/>
    </source>
</evidence>
<dbReference type="GO" id="GO:0015937">
    <property type="term" value="P:coenzyme A biosynthetic process"/>
    <property type="evidence" value="ECO:0007669"/>
    <property type="project" value="UniProtKB-UniRule"/>
</dbReference>
<keyword evidence="16" id="KW-0479">Metal-binding</keyword>
<dbReference type="KEGG" id="fgu:SD28_00380"/>
<organism evidence="17 18">
    <name type="scientific">Allofrancisella guangzhouensis</name>
    <dbReference type="NCBI Taxonomy" id="594679"/>
    <lineage>
        <taxon>Bacteria</taxon>
        <taxon>Pseudomonadati</taxon>
        <taxon>Pseudomonadota</taxon>
        <taxon>Gammaproteobacteria</taxon>
        <taxon>Thiotrichales</taxon>
        <taxon>Francisellaceae</taxon>
        <taxon>Allofrancisella</taxon>
    </lineage>
</organism>
<dbReference type="AlphaFoldDB" id="A0A0A8E7U7"/>
<keyword evidence="10 16" id="KW-0418">Kinase</keyword>
<evidence type="ECO:0000256" key="5">
    <source>
        <dbReference type="ARBA" id="ARBA00011738"/>
    </source>
</evidence>
<dbReference type="CDD" id="cd24015">
    <property type="entry name" value="ASKHA_NBD_PanK-III"/>
    <property type="match status" value="1"/>
</dbReference>
<feature type="binding site" evidence="16">
    <location>
        <position position="134"/>
    </location>
    <ligand>
        <name>ATP</name>
        <dbReference type="ChEBI" id="CHEBI:30616"/>
    </ligand>
</feature>
<comment type="cofactor">
    <cofactor evidence="16">
        <name>NH4(+)</name>
        <dbReference type="ChEBI" id="CHEBI:28938"/>
    </cofactor>
    <cofactor evidence="16">
        <name>K(+)</name>
        <dbReference type="ChEBI" id="CHEBI:29103"/>
    </cofactor>
    <text evidence="16">A monovalent cation. Ammonium or potassium.</text>
</comment>
<evidence type="ECO:0000313" key="18">
    <source>
        <dbReference type="Proteomes" id="UP000031104"/>
    </source>
</evidence>
<evidence type="ECO:0000256" key="2">
    <source>
        <dbReference type="ARBA" id="ARBA00001958"/>
    </source>
</evidence>
<evidence type="ECO:0000256" key="13">
    <source>
        <dbReference type="ARBA" id="ARBA00022993"/>
    </source>
</evidence>
<dbReference type="NCBIfam" id="NF009855">
    <property type="entry name" value="PRK13321.1"/>
    <property type="match status" value="1"/>
</dbReference>
<dbReference type="HAMAP" id="MF_01274">
    <property type="entry name" value="Pantothen_kinase_3"/>
    <property type="match status" value="1"/>
</dbReference>
<sequence length="258" mass="27920">MLLVMDVGNSHIHAGVFDGDKLINQTRYATASVDSTSDQLGVFLRQVLRENNIDPNHITGCAISSVVPHLNYSLGSAIIKYFDLKPFFVNMNLKLNLDMSAVEAHQVGADRIASCIGAIADYPDRNLVIIDLGTATTLDVVTKDRKYLSGCILPGVKLSLNALCQGAAQLPSITIVKPNMAIGNDTVTNIRAGLYFGHLGALKELKSRVIKEIGTNDVYTIATGGFASLFKDEGIFDEISPDLILRGIRIAFLENVNK</sequence>
<evidence type="ECO:0000256" key="7">
    <source>
        <dbReference type="ARBA" id="ARBA00022490"/>
    </source>
</evidence>
<comment type="caution">
    <text evidence="16">Lacks conserved residue(s) required for the propagation of feature annotation.</text>
</comment>
<evidence type="ECO:0000256" key="4">
    <source>
        <dbReference type="ARBA" id="ARBA00005225"/>
    </source>
</evidence>
<dbReference type="EC" id="2.7.1.33" evidence="6 16"/>
<dbReference type="InterPro" id="IPR043129">
    <property type="entry name" value="ATPase_NBD"/>
</dbReference>
<keyword evidence="11 16" id="KW-0067">ATP-binding</keyword>
<name>A0A0A8E7U7_9GAMM</name>
<evidence type="ECO:0000256" key="1">
    <source>
        <dbReference type="ARBA" id="ARBA00001206"/>
    </source>
</evidence>
<comment type="function">
    <text evidence="16">Catalyzes the phosphorylation of pantothenate (Pan), the first step in CoA biosynthesis.</text>
</comment>
<dbReference type="GO" id="GO:0005737">
    <property type="term" value="C:cytoplasm"/>
    <property type="evidence" value="ECO:0007669"/>
    <property type="project" value="UniProtKB-SubCell"/>
</dbReference>
<gene>
    <name evidence="16" type="primary">coaX</name>
    <name evidence="17" type="ORF">SD28_00380</name>
</gene>
<protein>
    <recommendedName>
        <fullName evidence="15 16">Type III pantothenate kinase</fullName>
        <ecNumber evidence="6 16">2.7.1.33</ecNumber>
    </recommendedName>
    <alternativeName>
        <fullName evidence="16">PanK-III</fullName>
    </alternativeName>
    <alternativeName>
        <fullName evidence="16">Pantothenic acid kinase</fullName>
    </alternativeName>
</protein>
<evidence type="ECO:0000256" key="12">
    <source>
        <dbReference type="ARBA" id="ARBA00022958"/>
    </source>
</evidence>
<dbReference type="PANTHER" id="PTHR34265:SF1">
    <property type="entry name" value="TYPE III PANTOTHENATE KINASE"/>
    <property type="match status" value="1"/>
</dbReference>
<dbReference type="STRING" id="594679.SD28_00380"/>
<feature type="binding site" evidence="16">
    <location>
        <begin position="108"/>
        <end position="111"/>
    </location>
    <ligand>
        <name>substrate</name>
    </ligand>
</feature>
<dbReference type="Gene3D" id="3.30.420.40">
    <property type="match status" value="2"/>
</dbReference>
<dbReference type="GO" id="GO:0046872">
    <property type="term" value="F:metal ion binding"/>
    <property type="evidence" value="ECO:0007669"/>
    <property type="project" value="UniProtKB-KW"/>
</dbReference>
<evidence type="ECO:0000256" key="9">
    <source>
        <dbReference type="ARBA" id="ARBA00022741"/>
    </source>
</evidence>
<dbReference type="PANTHER" id="PTHR34265">
    <property type="entry name" value="TYPE III PANTOTHENATE KINASE"/>
    <property type="match status" value="1"/>
</dbReference>
<evidence type="ECO:0000256" key="16">
    <source>
        <dbReference type="HAMAP-Rule" id="MF_01274"/>
    </source>
</evidence>
<evidence type="ECO:0000256" key="3">
    <source>
        <dbReference type="ARBA" id="ARBA00004496"/>
    </source>
</evidence>
<keyword evidence="12 16" id="KW-0630">Potassium</keyword>
<dbReference type="Pfam" id="PF03309">
    <property type="entry name" value="Pan_kinase"/>
    <property type="match status" value="1"/>
</dbReference>
<feature type="active site" description="Proton acceptor" evidence="16">
    <location>
        <position position="110"/>
    </location>
</feature>
<evidence type="ECO:0000256" key="11">
    <source>
        <dbReference type="ARBA" id="ARBA00022840"/>
    </source>
</evidence>
<evidence type="ECO:0000256" key="15">
    <source>
        <dbReference type="ARBA" id="ARBA00040883"/>
    </source>
</evidence>
<comment type="similarity">
    <text evidence="14 16">Belongs to the type III pantothenate kinase family.</text>
</comment>
<feature type="binding site" evidence="16">
    <location>
        <position position="186"/>
    </location>
    <ligand>
        <name>substrate</name>
    </ligand>
</feature>
<dbReference type="GO" id="GO:0004594">
    <property type="term" value="F:pantothenate kinase activity"/>
    <property type="evidence" value="ECO:0007669"/>
    <property type="project" value="UniProtKB-UniRule"/>
</dbReference>